<dbReference type="GO" id="GO:0015986">
    <property type="term" value="P:proton motive force-driven ATP synthesis"/>
    <property type="evidence" value="ECO:0007669"/>
    <property type="project" value="InterPro"/>
</dbReference>
<comment type="function">
    <text evidence="9">F(1)F(0) ATP synthase produces ATP from ADP in the presence of a proton or sodium gradient. F-type ATPases consist of two structural domains, F(1) containing the extramembraneous catalytic core and F(0) containing the membrane proton channel, linked together by a central stalk and a peripheral stalk. During catalysis, ATP synthesis in the catalytic domain of F(1) is coupled via a rotary mechanism of the central stalk subunits to proton translocation.</text>
</comment>
<keyword evidence="5 14" id="KW-1133">Transmembrane helix</keyword>
<evidence type="ECO:0000256" key="10">
    <source>
        <dbReference type="ARBA" id="ARBA00025614"/>
    </source>
</evidence>
<evidence type="ECO:0000313" key="15">
    <source>
        <dbReference type="EMBL" id="MBN9412392.1"/>
    </source>
</evidence>
<dbReference type="GO" id="GO:0045259">
    <property type="term" value="C:proton-transporting ATP synthase complex"/>
    <property type="evidence" value="ECO:0007669"/>
    <property type="project" value="UniProtKB-KW"/>
</dbReference>
<keyword evidence="13" id="KW-0175">Coiled coil</keyword>
<evidence type="ECO:0000256" key="3">
    <source>
        <dbReference type="ARBA" id="ARBA00022692"/>
    </source>
</evidence>
<keyword evidence="1 12" id="KW-0813">Transport</keyword>
<feature type="coiled-coil region" evidence="13">
    <location>
        <begin position="57"/>
        <end position="84"/>
    </location>
</feature>
<evidence type="ECO:0000256" key="6">
    <source>
        <dbReference type="ARBA" id="ARBA00023065"/>
    </source>
</evidence>
<evidence type="ECO:0000256" key="9">
    <source>
        <dbReference type="ARBA" id="ARBA00025198"/>
    </source>
</evidence>
<evidence type="ECO:0000256" key="11">
    <source>
        <dbReference type="ARBA" id="ARBA00037847"/>
    </source>
</evidence>
<evidence type="ECO:0000256" key="7">
    <source>
        <dbReference type="ARBA" id="ARBA00023136"/>
    </source>
</evidence>
<dbReference type="InterPro" id="IPR002146">
    <property type="entry name" value="ATP_synth_b/b'su_bac/chlpt"/>
</dbReference>
<reference evidence="15" key="1">
    <citation type="submission" date="2021-02" db="EMBL/GenBank/DDBJ databases">
        <title>Thiocyanate and organic carbon inputs drive convergent selection for specific autotrophic Afipia and Thiobacillus strains within complex microbiomes.</title>
        <authorList>
            <person name="Huddy R.J."/>
            <person name="Sachdeva R."/>
            <person name="Kadzinga F."/>
            <person name="Kantor R.S."/>
            <person name="Harrison S.T.L."/>
            <person name="Banfield J.F."/>
        </authorList>
    </citation>
    <scope>NUCLEOTIDE SEQUENCE</scope>
    <source>
        <strain evidence="15">SCN18_10_11_15_R4_P_38_20</strain>
    </source>
</reference>
<evidence type="ECO:0000256" key="14">
    <source>
        <dbReference type="SAM" id="Phobius"/>
    </source>
</evidence>
<feature type="transmembrane region" description="Helical" evidence="14">
    <location>
        <begin position="12"/>
        <end position="32"/>
    </location>
</feature>
<dbReference type="GO" id="GO:0012505">
    <property type="term" value="C:endomembrane system"/>
    <property type="evidence" value="ECO:0007669"/>
    <property type="project" value="UniProtKB-SubCell"/>
</dbReference>
<evidence type="ECO:0000256" key="4">
    <source>
        <dbReference type="ARBA" id="ARBA00022781"/>
    </source>
</evidence>
<name>A0A8J7PPI5_9PROT</name>
<keyword evidence="8" id="KW-0066">ATP synthesis</keyword>
<evidence type="ECO:0000256" key="8">
    <source>
        <dbReference type="ARBA" id="ARBA00023310"/>
    </source>
</evidence>
<dbReference type="Pfam" id="PF00430">
    <property type="entry name" value="ATP-synt_B"/>
    <property type="match status" value="1"/>
</dbReference>
<dbReference type="EMBL" id="JAFKGL010000010">
    <property type="protein sequence ID" value="MBN9412392.1"/>
    <property type="molecule type" value="Genomic_DNA"/>
</dbReference>
<evidence type="ECO:0000256" key="1">
    <source>
        <dbReference type="ARBA" id="ARBA00022448"/>
    </source>
</evidence>
<evidence type="ECO:0000256" key="13">
    <source>
        <dbReference type="SAM" id="Coils"/>
    </source>
</evidence>
<comment type="function">
    <text evidence="10">Component of the F(0) channel, it forms part of the peripheral stalk, linking F(1) to F(0). The b'-subunit is a diverged and duplicated form of b found in plants and photosynthetic bacteria.</text>
</comment>
<dbReference type="Proteomes" id="UP000664414">
    <property type="component" value="Unassembled WGS sequence"/>
</dbReference>
<comment type="similarity">
    <text evidence="12">Belongs to the ATPase B chain family.</text>
</comment>
<sequence>MPQLEITTYLSQLFWLVICFAIIFLFSWRISLPRLTALLHQRWEQIEGQKKLAGSLRAEAEILRQAQEKTLEKARHQAKEIMIQTDHKIKLSFEQERIRLSSTMREKIKVTEAHLHQKKEQISKEMPEIVRQLTHEIIKKALNSSDSSQLIIKEKKSDA</sequence>
<proteinExistence type="inferred from homology"/>
<organism evidence="15 16">
    <name type="scientific">Candidatus Paracaedimonas acanthamoebae</name>
    <dbReference type="NCBI Taxonomy" id="244581"/>
    <lineage>
        <taxon>Bacteria</taxon>
        <taxon>Pseudomonadati</taxon>
        <taxon>Pseudomonadota</taxon>
        <taxon>Alphaproteobacteria</taxon>
        <taxon>Holosporales</taxon>
        <taxon>Caedimonadaceae</taxon>
        <taxon>Candidatus Paracaedimonas</taxon>
    </lineage>
</organism>
<keyword evidence="3 12" id="KW-0812">Transmembrane</keyword>
<evidence type="ECO:0000256" key="12">
    <source>
        <dbReference type="RuleBase" id="RU003848"/>
    </source>
</evidence>
<evidence type="ECO:0000313" key="16">
    <source>
        <dbReference type="Proteomes" id="UP000664414"/>
    </source>
</evidence>
<dbReference type="GO" id="GO:0015078">
    <property type="term" value="F:proton transmembrane transporter activity"/>
    <property type="evidence" value="ECO:0007669"/>
    <property type="project" value="InterPro"/>
</dbReference>
<protein>
    <recommendedName>
        <fullName evidence="17">ATP synthase subunit b</fullName>
    </recommendedName>
</protein>
<comment type="subcellular location">
    <subcellularLocation>
        <location evidence="11">Endomembrane system</location>
        <topology evidence="11">Single-pass membrane protein</topology>
    </subcellularLocation>
</comment>
<dbReference type="AlphaFoldDB" id="A0A8J7PPI5"/>
<evidence type="ECO:0008006" key="17">
    <source>
        <dbReference type="Google" id="ProtNLM"/>
    </source>
</evidence>
<evidence type="ECO:0000256" key="5">
    <source>
        <dbReference type="ARBA" id="ARBA00022989"/>
    </source>
</evidence>
<comment type="caution">
    <text evidence="15">The sequence shown here is derived from an EMBL/GenBank/DDBJ whole genome shotgun (WGS) entry which is preliminary data.</text>
</comment>
<accession>A0A8J7PPI5</accession>
<evidence type="ECO:0000256" key="2">
    <source>
        <dbReference type="ARBA" id="ARBA00022547"/>
    </source>
</evidence>
<gene>
    <name evidence="15" type="ORF">J0H12_00500</name>
</gene>
<keyword evidence="7 14" id="KW-0472">Membrane</keyword>
<keyword evidence="2 12" id="KW-0138">CF(0)</keyword>
<keyword evidence="4 12" id="KW-0375">Hydrogen ion transport</keyword>
<keyword evidence="6 12" id="KW-0406">Ion transport</keyword>